<accession>A0A2P5BL13</accession>
<name>A0A2P5BL13_PARAD</name>
<keyword evidence="6" id="KW-0695">RNA-directed DNA polymerase</keyword>
<protein>
    <recommendedName>
        <fullName evidence="7">Reverse transcriptase RNase H-like domain-containing protein</fullName>
    </recommendedName>
</protein>
<dbReference type="Proteomes" id="UP000237105">
    <property type="component" value="Unassembled WGS sequence"/>
</dbReference>
<evidence type="ECO:0000313" key="9">
    <source>
        <dbReference type="Proteomes" id="UP000237105"/>
    </source>
</evidence>
<dbReference type="GO" id="GO:0016787">
    <property type="term" value="F:hydrolase activity"/>
    <property type="evidence" value="ECO:0007669"/>
    <property type="project" value="UniProtKB-KW"/>
</dbReference>
<reference evidence="9" key="1">
    <citation type="submission" date="2016-06" db="EMBL/GenBank/DDBJ databases">
        <title>Parallel loss of symbiosis genes in relatives of nitrogen-fixing non-legume Parasponia.</title>
        <authorList>
            <person name="Van Velzen R."/>
            <person name="Holmer R."/>
            <person name="Bu F."/>
            <person name="Rutten L."/>
            <person name="Van Zeijl A."/>
            <person name="Liu W."/>
            <person name="Santuari L."/>
            <person name="Cao Q."/>
            <person name="Sharma T."/>
            <person name="Shen D."/>
            <person name="Roswanjaya Y."/>
            <person name="Wardhani T."/>
            <person name="Kalhor M.S."/>
            <person name="Jansen J."/>
            <person name="Van den Hoogen J."/>
            <person name="Gungor B."/>
            <person name="Hartog M."/>
            <person name="Hontelez J."/>
            <person name="Verver J."/>
            <person name="Yang W.-C."/>
            <person name="Schijlen E."/>
            <person name="Repin R."/>
            <person name="Schilthuizen M."/>
            <person name="Schranz E."/>
            <person name="Heidstra R."/>
            <person name="Miyata K."/>
            <person name="Fedorova E."/>
            <person name="Kohlen W."/>
            <person name="Bisseling T."/>
            <person name="Smit S."/>
            <person name="Geurts R."/>
        </authorList>
    </citation>
    <scope>NUCLEOTIDE SEQUENCE [LARGE SCALE GENOMIC DNA]</scope>
    <source>
        <strain evidence="9">cv. WU1-14</strain>
    </source>
</reference>
<keyword evidence="5" id="KW-0378">Hydrolase</keyword>
<evidence type="ECO:0000256" key="1">
    <source>
        <dbReference type="ARBA" id="ARBA00022679"/>
    </source>
</evidence>
<dbReference type="PANTHER" id="PTHR37984">
    <property type="entry name" value="PROTEIN CBG26694"/>
    <property type="match status" value="1"/>
</dbReference>
<dbReference type="CDD" id="cd09274">
    <property type="entry name" value="RNase_HI_RT_Ty3"/>
    <property type="match status" value="1"/>
</dbReference>
<sequence>LEKVIFLGHVISENGISVDPTKVEAVNNWLRLTNVSEIRSFLGLASYYRHFVEGFSKLASPLTHLTRKNVKFHWNENCERSFEELKHRLITTLILSIPSGSGGFVVYSDASKNGLGFVLMQNGKVIAYASRQLKEYQKKYPTHDLELAAVVFVLKIWRHYLYGEKCEIYTDHKSLKYFFIQKELNM</sequence>
<dbReference type="Pfam" id="PF17917">
    <property type="entry name" value="RT_RNaseH"/>
    <property type="match status" value="1"/>
</dbReference>
<feature type="non-terminal residue" evidence="8">
    <location>
        <position position="1"/>
    </location>
</feature>
<keyword evidence="4" id="KW-0255">Endonuclease</keyword>
<dbReference type="SUPFAM" id="SSF56672">
    <property type="entry name" value="DNA/RNA polymerases"/>
    <property type="match status" value="1"/>
</dbReference>
<dbReference type="Gene3D" id="3.30.70.270">
    <property type="match status" value="1"/>
</dbReference>
<dbReference type="PANTHER" id="PTHR37984:SF5">
    <property type="entry name" value="PROTEIN NYNRIN-LIKE"/>
    <property type="match status" value="1"/>
</dbReference>
<dbReference type="GO" id="GO:0004519">
    <property type="term" value="F:endonuclease activity"/>
    <property type="evidence" value="ECO:0007669"/>
    <property type="project" value="UniProtKB-KW"/>
</dbReference>
<proteinExistence type="predicted"/>
<keyword evidence="1" id="KW-0808">Transferase</keyword>
<dbReference type="InterPro" id="IPR041373">
    <property type="entry name" value="RT_RNaseH"/>
</dbReference>
<evidence type="ECO:0000256" key="4">
    <source>
        <dbReference type="ARBA" id="ARBA00022759"/>
    </source>
</evidence>
<evidence type="ECO:0000256" key="3">
    <source>
        <dbReference type="ARBA" id="ARBA00022722"/>
    </source>
</evidence>
<organism evidence="8 9">
    <name type="scientific">Parasponia andersonii</name>
    <name type="common">Sponia andersonii</name>
    <dbReference type="NCBI Taxonomy" id="3476"/>
    <lineage>
        <taxon>Eukaryota</taxon>
        <taxon>Viridiplantae</taxon>
        <taxon>Streptophyta</taxon>
        <taxon>Embryophyta</taxon>
        <taxon>Tracheophyta</taxon>
        <taxon>Spermatophyta</taxon>
        <taxon>Magnoliopsida</taxon>
        <taxon>eudicotyledons</taxon>
        <taxon>Gunneridae</taxon>
        <taxon>Pentapetalae</taxon>
        <taxon>rosids</taxon>
        <taxon>fabids</taxon>
        <taxon>Rosales</taxon>
        <taxon>Cannabaceae</taxon>
        <taxon>Parasponia</taxon>
    </lineage>
</organism>
<evidence type="ECO:0000256" key="2">
    <source>
        <dbReference type="ARBA" id="ARBA00022695"/>
    </source>
</evidence>
<dbReference type="InterPro" id="IPR043502">
    <property type="entry name" value="DNA/RNA_pol_sf"/>
</dbReference>
<dbReference type="STRING" id="3476.A0A2P5BL13"/>
<keyword evidence="2" id="KW-0548">Nucleotidyltransferase</keyword>
<evidence type="ECO:0000259" key="7">
    <source>
        <dbReference type="Pfam" id="PF17917"/>
    </source>
</evidence>
<dbReference type="FunFam" id="3.30.70.270:FF:000020">
    <property type="entry name" value="Transposon Tf2-6 polyprotein-like Protein"/>
    <property type="match status" value="1"/>
</dbReference>
<dbReference type="InterPro" id="IPR043128">
    <property type="entry name" value="Rev_trsase/Diguanyl_cyclase"/>
</dbReference>
<evidence type="ECO:0000313" key="8">
    <source>
        <dbReference type="EMBL" id="PON49476.1"/>
    </source>
</evidence>
<gene>
    <name evidence="8" type="ORF">PanWU01x14_229920</name>
</gene>
<dbReference type="AlphaFoldDB" id="A0A2P5BL13"/>
<dbReference type="EMBL" id="JXTB01000260">
    <property type="protein sequence ID" value="PON49476.1"/>
    <property type="molecule type" value="Genomic_DNA"/>
</dbReference>
<dbReference type="GO" id="GO:0003964">
    <property type="term" value="F:RNA-directed DNA polymerase activity"/>
    <property type="evidence" value="ECO:0007669"/>
    <property type="project" value="UniProtKB-KW"/>
</dbReference>
<keyword evidence="3" id="KW-0540">Nuclease</keyword>
<comment type="caution">
    <text evidence="8">The sequence shown here is derived from an EMBL/GenBank/DDBJ whole genome shotgun (WGS) entry which is preliminary data.</text>
</comment>
<dbReference type="OrthoDB" id="415724at2759"/>
<evidence type="ECO:0000256" key="5">
    <source>
        <dbReference type="ARBA" id="ARBA00022801"/>
    </source>
</evidence>
<keyword evidence="9" id="KW-1185">Reference proteome</keyword>
<dbReference type="InterPro" id="IPR050951">
    <property type="entry name" value="Retrovirus_Pol_polyprotein"/>
</dbReference>
<evidence type="ECO:0000256" key="6">
    <source>
        <dbReference type="ARBA" id="ARBA00022918"/>
    </source>
</evidence>
<feature type="domain" description="Reverse transcriptase RNase H-like" evidence="7">
    <location>
        <begin position="104"/>
        <end position="184"/>
    </location>
</feature>